<comment type="cofactor">
    <cofactor evidence="1">
        <name>Zn(2+)</name>
        <dbReference type="ChEBI" id="CHEBI:29105"/>
    </cofactor>
    <text evidence="1">Binds 2 Zn(2+) ions per subunit. One is catalytic and the other provides a structural contribution.</text>
</comment>
<accession>A0ABQ9NIA3</accession>
<dbReference type="SUPFAM" id="SSF51569">
    <property type="entry name" value="Aldolase"/>
    <property type="match status" value="1"/>
</dbReference>
<dbReference type="Gene3D" id="3.20.20.70">
    <property type="entry name" value="Aldolase class I"/>
    <property type="match status" value="1"/>
</dbReference>
<dbReference type="EC" id="4.1.2.13" evidence="1"/>
<name>A0ABQ9NIA3_9PEZI</name>
<comment type="pathway">
    <text evidence="1">Carbohydrate degradation; glycolysis; D-glyceraldehyde 3-phosphate and glycerone phosphate from D-glucose: step 4/4.</text>
</comment>
<evidence type="ECO:0000256" key="1">
    <source>
        <dbReference type="RuleBase" id="RU366023"/>
    </source>
</evidence>
<evidence type="ECO:0000313" key="3">
    <source>
        <dbReference type="Proteomes" id="UP001172684"/>
    </source>
</evidence>
<dbReference type="InterPro" id="IPR000771">
    <property type="entry name" value="FBA_II"/>
</dbReference>
<protein>
    <recommendedName>
        <fullName evidence="1">Fructose-bisphosphate aldolase</fullName>
        <shortName evidence="1">FBP aldolase</shortName>
        <ecNumber evidence="1">4.1.2.13</ecNumber>
    </recommendedName>
</protein>
<gene>
    <name evidence="2" type="ORF">H2201_008574</name>
</gene>
<dbReference type="Pfam" id="PF01116">
    <property type="entry name" value="F_bP_aldolase"/>
    <property type="match status" value="1"/>
</dbReference>
<dbReference type="EMBL" id="JAPDRL010000128">
    <property type="protein sequence ID" value="KAJ9656313.1"/>
    <property type="molecule type" value="Genomic_DNA"/>
</dbReference>
<dbReference type="Proteomes" id="UP001172684">
    <property type="component" value="Unassembled WGS sequence"/>
</dbReference>
<organism evidence="2 3">
    <name type="scientific">Coniosporium apollinis</name>
    <dbReference type="NCBI Taxonomy" id="61459"/>
    <lineage>
        <taxon>Eukaryota</taxon>
        <taxon>Fungi</taxon>
        <taxon>Dikarya</taxon>
        <taxon>Ascomycota</taxon>
        <taxon>Pezizomycotina</taxon>
        <taxon>Dothideomycetes</taxon>
        <taxon>Dothideomycetes incertae sedis</taxon>
        <taxon>Coniosporium</taxon>
    </lineage>
</organism>
<comment type="similarity">
    <text evidence="1">Belongs to the class II fructose-bisphosphate aldolase family.</text>
</comment>
<proteinExistence type="inferred from homology"/>
<reference evidence="2" key="1">
    <citation type="submission" date="2022-10" db="EMBL/GenBank/DDBJ databases">
        <title>Culturing micro-colonial fungi from biological soil crusts in the Mojave desert and describing Neophaeococcomyces mojavensis, and introducing the new genera and species Taxawa tesnikishii.</title>
        <authorList>
            <person name="Kurbessoian T."/>
            <person name="Stajich J.E."/>
        </authorList>
    </citation>
    <scope>NUCLEOTIDE SEQUENCE</scope>
    <source>
        <strain evidence="2">TK_1</strain>
    </source>
</reference>
<keyword evidence="3" id="KW-1185">Reference proteome</keyword>
<evidence type="ECO:0000313" key="2">
    <source>
        <dbReference type="EMBL" id="KAJ9656313.1"/>
    </source>
</evidence>
<comment type="function">
    <text evidence="1">Catalyzes the aldol condensation of dihydroxyacetone phosphate (DHAP or glycerone-phosphate) with glyceraldehyde 3-phosphate (G3P) to form fructose 1,6-bisphosphate (FBP) in gluconeogenesis and the reverse reaction in glycolysis.</text>
</comment>
<dbReference type="InterPro" id="IPR013785">
    <property type="entry name" value="Aldolase_TIM"/>
</dbReference>
<comment type="catalytic activity">
    <reaction evidence="1">
        <text>beta-D-fructose 1,6-bisphosphate = D-glyceraldehyde 3-phosphate + dihydroxyacetone phosphate</text>
        <dbReference type="Rhea" id="RHEA:14729"/>
        <dbReference type="ChEBI" id="CHEBI:32966"/>
        <dbReference type="ChEBI" id="CHEBI:57642"/>
        <dbReference type="ChEBI" id="CHEBI:59776"/>
        <dbReference type="EC" id="4.1.2.13"/>
    </reaction>
</comment>
<comment type="caution">
    <text evidence="2">The sequence shown here is derived from an EMBL/GenBank/DDBJ whole genome shotgun (WGS) entry which is preliminary data.</text>
</comment>
<keyword evidence="1" id="KW-0324">Glycolysis</keyword>
<sequence>MVMVLKDSFFPPLIALLTSPPDVENFLTADIDILAPSIGNIRGDYGPLGPQLDFDRLKCINKQINGRVLIALHGTNDFTPEVMRRCIEAGAVKLNVNKLLLECWDVQLRNNAGLPFMRLIEEVAKGG</sequence>
<keyword evidence="1" id="KW-0862">Zinc</keyword>
<keyword evidence="1" id="KW-0456">Lyase</keyword>
<keyword evidence="1" id="KW-0479">Metal-binding</keyword>